<dbReference type="EMBL" id="ACCL02000002">
    <property type="protein sequence ID" value="EET62421.1"/>
    <property type="molecule type" value="Genomic_DNA"/>
</dbReference>
<evidence type="ECO:0000313" key="2">
    <source>
        <dbReference type="EMBL" id="EET62421.1"/>
    </source>
</evidence>
<feature type="region of interest" description="Disordered" evidence="1">
    <location>
        <begin position="265"/>
        <end position="304"/>
    </location>
</feature>
<dbReference type="OrthoDB" id="2076381at2"/>
<dbReference type="Proteomes" id="UP000005561">
    <property type="component" value="Unassembled WGS sequence"/>
</dbReference>
<organism evidence="2 3">
    <name type="scientific">Marvinbryantia formatexigens DSM 14469</name>
    <dbReference type="NCBI Taxonomy" id="478749"/>
    <lineage>
        <taxon>Bacteria</taxon>
        <taxon>Bacillati</taxon>
        <taxon>Bacillota</taxon>
        <taxon>Clostridia</taxon>
        <taxon>Lachnospirales</taxon>
        <taxon>Lachnospiraceae</taxon>
        <taxon>Marvinbryantia</taxon>
    </lineage>
</organism>
<feature type="region of interest" description="Disordered" evidence="1">
    <location>
        <begin position="147"/>
        <end position="170"/>
    </location>
</feature>
<proteinExistence type="predicted"/>
<feature type="compositionally biased region" description="Low complexity" evidence="1">
    <location>
        <begin position="274"/>
        <end position="288"/>
    </location>
</feature>
<name>C6LA14_9FIRM</name>
<dbReference type="STRING" id="168384.SAMN05660368_02270"/>
<evidence type="ECO:0000256" key="1">
    <source>
        <dbReference type="SAM" id="MobiDB-lite"/>
    </source>
</evidence>
<keyword evidence="3" id="KW-1185">Reference proteome</keyword>
<accession>C6LA14</accession>
<protein>
    <submittedName>
        <fullName evidence="2">Uncharacterized protein</fullName>
    </submittedName>
</protein>
<comment type="caution">
    <text evidence="2">The sequence shown here is derived from an EMBL/GenBank/DDBJ whole genome shotgun (WGS) entry which is preliminary data.</text>
</comment>
<sequence>MDNGMRFKKKKRTTLYAGIVTAVVLIAALAGLRYLQAEKDAAQNRETETQQTEHTILMYKTSDGVVEFDAAWMKTDSDTETVLSVEENTLVTMLVTPEDGKLLESVDVVDYQFNKIDSFLRDAENGATRVNFVMPDMDIIMNFNFRNEETESEAETERETGTEPETETEGMPYGLALHGLTPDIITSYNGQFDDRYFLQQLGDALHMDSARSDYRDVTDVTISQEPYEGEQEADKIYHYIYFNNDAERKILSTYYMKDNAYVFTEPEEPETETETQAAAAGSTATENTQTSGTPSYGGTTAGNTQTTETTSFDVLQVSTVFLAFTGDESGERFYQELFNYVLEKKAGGNIVGTFGTYSISPEDEKAEFMVTLNVGGTIQGSFDKKKNVFEFSGL</sequence>
<dbReference type="AlphaFoldDB" id="C6LA14"/>
<dbReference type="RefSeq" id="WP_006860256.1">
    <property type="nucleotide sequence ID" value="NZ_ACCL02000002.1"/>
</dbReference>
<evidence type="ECO:0000313" key="3">
    <source>
        <dbReference type="Proteomes" id="UP000005561"/>
    </source>
</evidence>
<gene>
    <name evidence="2" type="ORF">BRYFOR_05456</name>
</gene>
<reference evidence="2" key="1">
    <citation type="submission" date="2009-07" db="EMBL/GenBank/DDBJ databases">
        <authorList>
            <person name="Weinstock G."/>
            <person name="Sodergren E."/>
            <person name="Clifton S."/>
            <person name="Fulton L."/>
            <person name="Fulton B."/>
            <person name="Courtney L."/>
            <person name="Fronick C."/>
            <person name="Harrison M."/>
            <person name="Strong C."/>
            <person name="Farmer C."/>
            <person name="Delahaunty K."/>
            <person name="Markovic C."/>
            <person name="Hall O."/>
            <person name="Minx P."/>
            <person name="Tomlinson C."/>
            <person name="Mitreva M."/>
            <person name="Nelson J."/>
            <person name="Hou S."/>
            <person name="Wollam A."/>
            <person name="Pepin K.H."/>
            <person name="Johnson M."/>
            <person name="Bhonagiri V."/>
            <person name="Nash W.E."/>
            <person name="Warren W."/>
            <person name="Chinwalla A."/>
            <person name="Mardis E.R."/>
            <person name="Wilson R.K."/>
        </authorList>
    </citation>
    <scope>NUCLEOTIDE SEQUENCE [LARGE SCALE GENOMIC DNA]</scope>
    <source>
        <strain evidence="2">DSM 14469</strain>
    </source>
</reference>